<protein>
    <recommendedName>
        <fullName evidence="3">histidine kinase</fullName>
        <ecNumber evidence="3">2.7.13.3</ecNumber>
    </recommendedName>
</protein>
<keyword evidence="9" id="KW-0902">Two-component regulatory system</keyword>
<evidence type="ECO:0000313" key="14">
    <source>
        <dbReference type="EMBL" id="SDH25274.1"/>
    </source>
</evidence>
<proteinExistence type="predicted"/>
<evidence type="ECO:0000256" key="11">
    <source>
        <dbReference type="SAM" id="Phobius"/>
    </source>
</evidence>
<dbReference type="CDD" id="cd00082">
    <property type="entry name" value="HisKA"/>
    <property type="match status" value="1"/>
</dbReference>
<dbReference type="GO" id="GO:0016020">
    <property type="term" value="C:membrane"/>
    <property type="evidence" value="ECO:0007669"/>
    <property type="project" value="UniProtKB-SubCell"/>
</dbReference>
<keyword evidence="6 11" id="KW-0812">Transmembrane</keyword>
<reference evidence="15" key="1">
    <citation type="submission" date="2016-10" db="EMBL/GenBank/DDBJ databases">
        <authorList>
            <person name="Varghese N."/>
            <person name="Submissions S."/>
        </authorList>
    </citation>
    <scope>NUCLEOTIDE SEQUENCE [LARGE SCALE GENOMIC DNA]</scope>
    <source>
        <strain evidence="15">DSM 17933</strain>
    </source>
</reference>
<dbReference type="InterPro" id="IPR003660">
    <property type="entry name" value="HAMP_dom"/>
</dbReference>
<dbReference type="InterPro" id="IPR003661">
    <property type="entry name" value="HisK_dim/P_dom"/>
</dbReference>
<evidence type="ECO:0000256" key="4">
    <source>
        <dbReference type="ARBA" id="ARBA00022553"/>
    </source>
</evidence>
<comment type="subcellular location">
    <subcellularLocation>
        <location evidence="2">Membrane</location>
    </subcellularLocation>
</comment>
<dbReference type="EC" id="2.7.13.3" evidence="3"/>
<dbReference type="PROSITE" id="PS50885">
    <property type="entry name" value="HAMP"/>
    <property type="match status" value="1"/>
</dbReference>
<dbReference type="InterPro" id="IPR005467">
    <property type="entry name" value="His_kinase_dom"/>
</dbReference>
<dbReference type="InterPro" id="IPR050428">
    <property type="entry name" value="TCS_sensor_his_kinase"/>
</dbReference>
<dbReference type="Gene3D" id="6.10.340.10">
    <property type="match status" value="1"/>
</dbReference>
<keyword evidence="5" id="KW-0808">Transferase</keyword>
<keyword evidence="15" id="KW-1185">Reference proteome</keyword>
<keyword evidence="10 11" id="KW-0472">Membrane</keyword>
<dbReference type="InterPro" id="IPR003594">
    <property type="entry name" value="HATPase_dom"/>
</dbReference>
<feature type="domain" description="Histidine kinase" evidence="12">
    <location>
        <begin position="237"/>
        <end position="451"/>
    </location>
</feature>
<dbReference type="PANTHER" id="PTHR45436:SF5">
    <property type="entry name" value="SENSOR HISTIDINE KINASE TRCS"/>
    <property type="match status" value="1"/>
</dbReference>
<feature type="transmembrane region" description="Helical" evidence="11">
    <location>
        <begin position="7"/>
        <end position="30"/>
    </location>
</feature>
<keyword evidence="8 11" id="KW-1133">Transmembrane helix</keyword>
<evidence type="ECO:0000256" key="6">
    <source>
        <dbReference type="ARBA" id="ARBA00022692"/>
    </source>
</evidence>
<evidence type="ECO:0000256" key="3">
    <source>
        <dbReference type="ARBA" id="ARBA00012438"/>
    </source>
</evidence>
<dbReference type="Pfam" id="PF00672">
    <property type="entry name" value="HAMP"/>
    <property type="match status" value="1"/>
</dbReference>
<dbReference type="InterPro" id="IPR036890">
    <property type="entry name" value="HATPase_C_sf"/>
</dbReference>
<dbReference type="SMART" id="SM00387">
    <property type="entry name" value="HATPase_c"/>
    <property type="match status" value="1"/>
</dbReference>
<organism evidence="14 15">
    <name type="scientific">Pedobacter terrae</name>
    <dbReference type="NCBI Taxonomy" id="405671"/>
    <lineage>
        <taxon>Bacteria</taxon>
        <taxon>Pseudomonadati</taxon>
        <taxon>Bacteroidota</taxon>
        <taxon>Sphingobacteriia</taxon>
        <taxon>Sphingobacteriales</taxon>
        <taxon>Sphingobacteriaceae</taxon>
        <taxon>Pedobacter</taxon>
    </lineage>
</organism>
<dbReference type="AlphaFoldDB" id="A0A1G8AWN9"/>
<evidence type="ECO:0000256" key="1">
    <source>
        <dbReference type="ARBA" id="ARBA00000085"/>
    </source>
</evidence>
<accession>A0A1G8AWN9</accession>
<dbReference type="SUPFAM" id="SSF158472">
    <property type="entry name" value="HAMP domain-like"/>
    <property type="match status" value="1"/>
</dbReference>
<dbReference type="Pfam" id="PF00512">
    <property type="entry name" value="HisKA"/>
    <property type="match status" value="1"/>
</dbReference>
<dbReference type="Gene3D" id="3.30.565.10">
    <property type="entry name" value="Histidine kinase-like ATPase, C-terminal domain"/>
    <property type="match status" value="1"/>
</dbReference>
<sequence>MKIKDRIALYFTLISTSMLFAVLCTVYFTFMKFLEADFFERLTDRTMVTAKLYLEADEISRDALNTVRHKYLQKLNSEVIRVYDQKNRATFIGDTAQYWTPATIDQVRRKGRLKYTDGQRQVVGIYYKDNQGDFVILASADDQGSHNRLNKLLKIMIFIFFLISLVVLLLSRWVAQKMLKPLQKFMLEVKQAGARNMEFRVEENKNKDEINLIAQSFNHLMEELEQAFMLQKTFVANASHELRTPVTRMMMTAELALSKERDQAAYQKVIASMLEDAEKMEHTITGLVTLAKMDLDLINSKLVPIKLDDLLSKIQTEWKLQKNLKLKITYQNSIDPKPEILANAILLQIALDNIISNAFKFSNNQDVNILVETIKNHLLIHITDHGSGIAIDDQADIFKPFYTRAKEQGHHGEGMGLYMSKKIIDLLKGEITIKNSEHGGCTFTVSLTLISNER</sequence>
<dbReference type="PRINTS" id="PR00344">
    <property type="entry name" value="BCTRLSENSOR"/>
</dbReference>
<dbReference type="SUPFAM" id="SSF55874">
    <property type="entry name" value="ATPase domain of HSP90 chaperone/DNA topoisomerase II/histidine kinase"/>
    <property type="match status" value="1"/>
</dbReference>
<keyword evidence="7 14" id="KW-0418">Kinase</keyword>
<evidence type="ECO:0000313" key="15">
    <source>
        <dbReference type="Proteomes" id="UP000199643"/>
    </source>
</evidence>
<dbReference type="InterPro" id="IPR004358">
    <property type="entry name" value="Sig_transdc_His_kin-like_C"/>
</dbReference>
<evidence type="ECO:0000256" key="5">
    <source>
        <dbReference type="ARBA" id="ARBA00022679"/>
    </source>
</evidence>
<dbReference type="Gene3D" id="1.10.287.130">
    <property type="match status" value="1"/>
</dbReference>
<dbReference type="CDD" id="cd06225">
    <property type="entry name" value="HAMP"/>
    <property type="match status" value="1"/>
</dbReference>
<dbReference type="GO" id="GO:0000155">
    <property type="term" value="F:phosphorelay sensor kinase activity"/>
    <property type="evidence" value="ECO:0007669"/>
    <property type="project" value="InterPro"/>
</dbReference>
<dbReference type="Proteomes" id="UP000199643">
    <property type="component" value="Unassembled WGS sequence"/>
</dbReference>
<dbReference type="PROSITE" id="PS50109">
    <property type="entry name" value="HIS_KIN"/>
    <property type="match status" value="1"/>
</dbReference>
<feature type="domain" description="HAMP" evidence="13">
    <location>
        <begin position="176"/>
        <end position="229"/>
    </location>
</feature>
<evidence type="ECO:0000259" key="13">
    <source>
        <dbReference type="PROSITE" id="PS50885"/>
    </source>
</evidence>
<evidence type="ECO:0000256" key="10">
    <source>
        <dbReference type="ARBA" id="ARBA00023136"/>
    </source>
</evidence>
<name>A0A1G8AWN9_9SPHI</name>
<gene>
    <name evidence="14" type="ORF">SAMN05421827_12033</name>
</gene>
<dbReference type="SUPFAM" id="SSF47384">
    <property type="entry name" value="Homodimeric domain of signal transducing histidine kinase"/>
    <property type="match status" value="1"/>
</dbReference>
<dbReference type="RefSeq" id="WP_090503092.1">
    <property type="nucleotide sequence ID" value="NZ_FNCH01000020.1"/>
</dbReference>
<evidence type="ECO:0000256" key="7">
    <source>
        <dbReference type="ARBA" id="ARBA00022777"/>
    </source>
</evidence>
<dbReference type="OrthoDB" id="594725at2"/>
<dbReference type="PANTHER" id="PTHR45436">
    <property type="entry name" value="SENSOR HISTIDINE KINASE YKOH"/>
    <property type="match status" value="1"/>
</dbReference>
<dbReference type="EMBL" id="FNCH01000020">
    <property type="protein sequence ID" value="SDH25274.1"/>
    <property type="molecule type" value="Genomic_DNA"/>
</dbReference>
<comment type="catalytic activity">
    <reaction evidence="1">
        <text>ATP + protein L-histidine = ADP + protein N-phospho-L-histidine.</text>
        <dbReference type="EC" id="2.7.13.3"/>
    </reaction>
</comment>
<evidence type="ECO:0000256" key="9">
    <source>
        <dbReference type="ARBA" id="ARBA00023012"/>
    </source>
</evidence>
<dbReference type="STRING" id="405671.SAMN05421827_12033"/>
<dbReference type="Pfam" id="PF02518">
    <property type="entry name" value="HATPase_c"/>
    <property type="match status" value="1"/>
</dbReference>
<evidence type="ECO:0000256" key="2">
    <source>
        <dbReference type="ARBA" id="ARBA00004370"/>
    </source>
</evidence>
<keyword evidence="4" id="KW-0597">Phosphoprotein</keyword>
<dbReference type="SMART" id="SM00304">
    <property type="entry name" value="HAMP"/>
    <property type="match status" value="1"/>
</dbReference>
<feature type="transmembrane region" description="Helical" evidence="11">
    <location>
        <begin position="155"/>
        <end position="175"/>
    </location>
</feature>
<dbReference type="InterPro" id="IPR036097">
    <property type="entry name" value="HisK_dim/P_sf"/>
</dbReference>
<evidence type="ECO:0000259" key="12">
    <source>
        <dbReference type="PROSITE" id="PS50109"/>
    </source>
</evidence>
<evidence type="ECO:0000256" key="8">
    <source>
        <dbReference type="ARBA" id="ARBA00022989"/>
    </source>
</evidence>
<dbReference type="SMART" id="SM00388">
    <property type="entry name" value="HisKA"/>
    <property type="match status" value="1"/>
</dbReference>